<evidence type="ECO:0000256" key="2">
    <source>
        <dbReference type="PROSITE-ProRule" id="PRU00176"/>
    </source>
</evidence>
<evidence type="ECO:0000259" key="4">
    <source>
        <dbReference type="PROSITE" id="PS50102"/>
    </source>
</evidence>
<dbReference type="PROSITE" id="PS50102">
    <property type="entry name" value="RRM"/>
    <property type="match status" value="1"/>
</dbReference>
<dbReference type="SUPFAM" id="SSF54427">
    <property type="entry name" value="NTF2-like"/>
    <property type="match status" value="1"/>
</dbReference>
<protein>
    <recommendedName>
        <fullName evidence="8">NTF2 domain-containing protein</fullName>
    </recommendedName>
</protein>
<feature type="compositionally biased region" description="Gly residues" evidence="3">
    <location>
        <begin position="554"/>
        <end position="569"/>
    </location>
</feature>
<dbReference type="EMBL" id="JAVRQU010000011">
    <property type="protein sequence ID" value="KAK5697535.1"/>
    <property type="molecule type" value="Genomic_DNA"/>
</dbReference>
<dbReference type="Pfam" id="PF00076">
    <property type="entry name" value="RRM_1"/>
    <property type="match status" value="1"/>
</dbReference>
<evidence type="ECO:0000313" key="6">
    <source>
        <dbReference type="EMBL" id="KAK5697535.1"/>
    </source>
</evidence>
<feature type="compositionally biased region" description="Basic and acidic residues" evidence="3">
    <location>
        <begin position="290"/>
        <end position="304"/>
    </location>
</feature>
<feature type="compositionally biased region" description="Low complexity" evidence="3">
    <location>
        <begin position="570"/>
        <end position="581"/>
    </location>
</feature>
<evidence type="ECO:0000313" key="7">
    <source>
        <dbReference type="Proteomes" id="UP001310594"/>
    </source>
</evidence>
<dbReference type="Gene3D" id="3.10.450.50">
    <property type="match status" value="1"/>
</dbReference>
<dbReference type="InterPro" id="IPR035979">
    <property type="entry name" value="RBD_domain_sf"/>
</dbReference>
<dbReference type="CDD" id="cd00780">
    <property type="entry name" value="NTF2"/>
    <property type="match status" value="1"/>
</dbReference>
<comment type="caution">
    <text evidence="6">The sequence shown here is derived from an EMBL/GenBank/DDBJ whole genome shotgun (WGS) entry which is preliminary data.</text>
</comment>
<feature type="region of interest" description="Disordered" evidence="3">
    <location>
        <begin position="520"/>
        <end position="581"/>
    </location>
</feature>
<evidence type="ECO:0000256" key="3">
    <source>
        <dbReference type="SAM" id="MobiDB-lite"/>
    </source>
</evidence>
<dbReference type="InterPro" id="IPR039539">
    <property type="entry name" value="Ras_GTPase_bind_prot"/>
</dbReference>
<feature type="compositionally biased region" description="Low complexity" evidence="3">
    <location>
        <begin position="346"/>
        <end position="406"/>
    </location>
</feature>
<feature type="compositionally biased region" description="Low complexity" evidence="3">
    <location>
        <begin position="179"/>
        <end position="201"/>
    </location>
</feature>
<feature type="region of interest" description="Disordered" evidence="3">
    <location>
        <begin position="1"/>
        <end position="48"/>
    </location>
</feature>
<evidence type="ECO:0000256" key="1">
    <source>
        <dbReference type="ARBA" id="ARBA00022884"/>
    </source>
</evidence>
<dbReference type="InterPro" id="IPR002075">
    <property type="entry name" value="NTF2_dom"/>
</dbReference>
<feature type="compositionally biased region" description="Gly residues" evidence="3">
    <location>
        <begin position="528"/>
        <end position="546"/>
    </location>
</feature>
<sequence>MAETATMPSTNGYAPHQGYDAYNSTPAPYQQPQSQDTNSSSNPQPDIPKDEVGWYFVEQYYTTLSRSPEKLYLFYNKRSQFVSGQETDKVPVCVGQRAINDRIKELEFQDCKVRVTNVDSQASDANIVIQVIGEISNKGNPHKKFTQTFVLAAQTNGYFVLNDIFRYLVEEEDEEQPAEADASVPSAEEVQQAPAAETAAPEPEKESEKEPLTNGDHALSTEPDVEAVDKELQEKVVEAEEAPAALTNGDAAAEEPESNHVEEKVEEAAAPATTTEDSQPEVPTVSEPEPATKEEVAEPEKPKDPSPSPAVTPAAPKAAPQQPAAPPKPSAPKTWASLAASANRVATPAAPQQQQQQKATAASKPQQPSPAPAAAQTSAPAPAHANADSAQAAPSEATPTTTASQPREVNNSASQDEWVAVQGHNRQQSRQTEQQGGQQMGQNRGYIKNVHEGIDFKELEERMKQFGELEYFDIARQKSCAFVDFATPRQYQAAVAANPHVIGANGDKLFVEERRVRPGTVPFIPRGGPYGRGGRGNGRGGPGGAPQRGDFNGPRGGGGRGSFGPGPRGGAAPRGRGAPQA</sequence>
<dbReference type="SUPFAM" id="SSF54928">
    <property type="entry name" value="RNA-binding domain, RBD"/>
    <property type="match status" value="1"/>
</dbReference>
<organism evidence="6 7">
    <name type="scientific">Elasticomyces elasticus</name>
    <dbReference type="NCBI Taxonomy" id="574655"/>
    <lineage>
        <taxon>Eukaryota</taxon>
        <taxon>Fungi</taxon>
        <taxon>Dikarya</taxon>
        <taxon>Ascomycota</taxon>
        <taxon>Pezizomycotina</taxon>
        <taxon>Dothideomycetes</taxon>
        <taxon>Dothideomycetidae</taxon>
        <taxon>Mycosphaerellales</taxon>
        <taxon>Teratosphaeriaceae</taxon>
        <taxon>Elasticomyces</taxon>
    </lineage>
</organism>
<feature type="domain" description="NTF2" evidence="5">
    <location>
        <begin position="52"/>
        <end position="167"/>
    </location>
</feature>
<proteinExistence type="predicted"/>
<evidence type="ECO:0008006" key="8">
    <source>
        <dbReference type="Google" id="ProtNLM"/>
    </source>
</evidence>
<dbReference type="GO" id="GO:0016579">
    <property type="term" value="P:protein deubiquitination"/>
    <property type="evidence" value="ECO:0007669"/>
    <property type="project" value="TreeGrafter"/>
</dbReference>
<feature type="compositionally biased region" description="Polar residues" evidence="3">
    <location>
        <begin position="22"/>
        <end position="44"/>
    </location>
</feature>
<reference evidence="6" key="1">
    <citation type="submission" date="2023-08" db="EMBL/GenBank/DDBJ databases">
        <title>Black Yeasts Isolated from many extreme environments.</title>
        <authorList>
            <person name="Coleine C."/>
            <person name="Stajich J.E."/>
            <person name="Selbmann L."/>
        </authorList>
    </citation>
    <scope>NUCLEOTIDE SEQUENCE</scope>
    <source>
        <strain evidence="6">CCFEE 5810</strain>
    </source>
</reference>
<dbReference type="GO" id="GO:1990861">
    <property type="term" value="C:Ubp3-Bre5 deubiquitination complex"/>
    <property type="evidence" value="ECO:0007669"/>
    <property type="project" value="TreeGrafter"/>
</dbReference>
<dbReference type="GO" id="GO:0003729">
    <property type="term" value="F:mRNA binding"/>
    <property type="evidence" value="ECO:0007669"/>
    <property type="project" value="TreeGrafter"/>
</dbReference>
<feature type="compositionally biased region" description="Polar residues" evidence="3">
    <location>
        <begin position="1"/>
        <end position="12"/>
    </location>
</feature>
<feature type="compositionally biased region" description="Basic and acidic residues" evidence="3">
    <location>
        <begin position="227"/>
        <end position="238"/>
    </location>
</feature>
<dbReference type="PROSITE" id="PS50177">
    <property type="entry name" value="NTF2_DOMAIN"/>
    <property type="match status" value="1"/>
</dbReference>
<dbReference type="GO" id="GO:0005829">
    <property type="term" value="C:cytosol"/>
    <property type="evidence" value="ECO:0007669"/>
    <property type="project" value="TreeGrafter"/>
</dbReference>
<dbReference type="InterPro" id="IPR012677">
    <property type="entry name" value="Nucleotide-bd_a/b_plait_sf"/>
</dbReference>
<accession>A0AAN7WF02</accession>
<dbReference type="InterPro" id="IPR018222">
    <property type="entry name" value="Nuclear_transport_factor_2_euk"/>
</dbReference>
<feature type="compositionally biased region" description="Low complexity" evidence="3">
    <location>
        <begin position="311"/>
        <end position="322"/>
    </location>
</feature>
<dbReference type="Pfam" id="PF02136">
    <property type="entry name" value="NTF2"/>
    <property type="match status" value="1"/>
</dbReference>
<dbReference type="CDD" id="cd00590">
    <property type="entry name" value="RRM_SF"/>
    <property type="match status" value="1"/>
</dbReference>
<dbReference type="InterPro" id="IPR000504">
    <property type="entry name" value="RRM_dom"/>
</dbReference>
<dbReference type="InterPro" id="IPR032710">
    <property type="entry name" value="NTF2-like_dom_sf"/>
</dbReference>
<feature type="compositionally biased region" description="Low complexity" evidence="3">
    <location>
        <begin position="426"/>
        <end position="445"/>
    </location>
</feature>
<dbReference type="Proteomes" id="UP001310594">
    <property type="component" value="Unassembled WGS sequence"/>
</dbReference>
<name>A0AAN7WF02_9PEZI</name>
<feature type="region of interest" description="Disordered" evidence="3">
    <location>
        <begin position="172"/>
        <end position="447"/>
    </location>
</feature>
<feature type="compositionally biased region" description="Basic and acidic residues" evidence="3">
    <location>
        <begin position="202"/>
        <end position="211"/>
    </location>
</feature>
<dbReference type="AlphaFoldDB" id="A0AAN7WF02"/>
<evidence type="ECO:0000259" key="5">
    <source>
        <dbReference type="PROSITE" id="PS50177"/>
    </source>
</evidence>
<gene>
    <name evidence="6" type="ORF">LTR97_007673</name>
</gene>
<keyword evidence="1 2" id="KW-0694">RNA-binding</keyword>
<feature type="domain" description="RRM" evidence="4">
    <location>
        <begin position="443"/>
        <end position="517"/>
    </location>
</feature>
<dbReference type="Gene3D" id="3.30.70.330">
    <property type="match status" value="1"/>
</dbReference>
<dbReference type="SMART" id="SM00360">
    <property type="entry name" value="RRM"/>
    <property type="match status" value="1"/>
</dbReference>
<feature type="compositionally biased region" description="Basic and acidic residues" evidence="3">
    <location>
        <begin position="257"/>
        <end position="267"/>
    </location>
</feature>
<dbReference type="GO" id="GO:1990904">
    <property type="term" value="C:ribonucleoprotein complex"/>
    <property type="evidence" value="ECO:0007669"/>
    <property type="project" value="TreeGrafter"/>
</dbReference>
<dbReference type="PANTHER" id="PTHR10693:SF20">
    <property type="entry name" value="AT27578P"/>
    <property type="match status" value="1"/>
</dbReference>
<dbReference type="PANTHER" id="PTHR10693">
    <property type="entry name" value="RAS GTPASE-ACTIVATING PROTEIN-BINDING PROTEIN"/>
    <property type="match status" value="1"/>
</dbReference>
<dbReference type="GO" id="GO:0034517">
    <property type="term" value="P:ribophagy"/>
    <property type="evidence" value="ECO:0007669"/>
    <property type="project" value="TreeGrafter"/>
</dbReference>
<dbReference type="FunFam" id="3.10.450.50:FF:000003">
    <property type="entry name" value="Nuclear transport factor 2 family protein"/>
    <property type="match status" value="1"/>
</dbReference>